<organism evidence="10 11">
    <name type="scientific">Candidatus Saganbacteria bacterium CG08_land_8_20_14_0_20_45_16</name>
    <dbReference type="NCBI Taxonomy" id="2014293"/>
    <lineage>
        <taxon>Bacteria</taxon>
        <taxon>Bacillati</taxon>
        <taxon>Saganbacteria</taxon>
    </lineage>
</organism>
<evidence type="ECO:0000313" key="10">
    <source>
        <dbReference type="EMBL" id="PIS29939.1"/>
    </source>
</evidence>
<dbReference type="NCBIfam" id="TIGR00329">
    <property type="entry name" value="gcp_kae1"/>
    <property type="match status" value="1"/>
</dbReference>
<dbReference type="SUPFAM" id="SSF53067">
    <property type="entry name" value="Actin-like ATPase domain"/>
    <property type="match status" value="2"/>
</dbReference>
<feature type="binding site" evidence="8">
    <location>
        <position position="283"/>
    </location>
    <ligand>
        <name>substrate</name>
    </ligand>
</feature>
<dbReference type="InterPro" id="IPR022450">
    <property type="entry name" value="TsaD"/>
</dbReference>
<feature type="binding site" evidence="8">
    <location>
        <position position="113"/>
    </location>
    <ligand>
        <name>Fe cation</name>
        <dbReference type="ChEBI" id="CHEBI:24875"/>
    </ligand>
</feature>
<dbReference type="AlphaFoldDB" id="A0A2H0XY97"/>
<comment type="catalytic activity">
    <reaction evidence="7 8">
        <text>L-threonylcarbamoyladenylate + adenosine(37) in tRNA = N(6)-L-threonylcarbamoyladenosine(37) in tRNA + AMP + H(+)</text>
        <dbReference type="Rhea" id="RHEA:37059"/>
        <dbReference type="Rhea" id="RHEA-COMP:10162"/>
        <dbReference type="Rhea" id="RHEA-COMP:10163"/>
        <dbReference type="ChEBI" id="CHEBI:15378"/>
        <dbReference type="ChEBI" id="CHEBI:73682"/>
        <dbReference type="ChEBI" id="CHEBI:74411"/>
        <dbReference type="ChEBI" id="CHEBI:74418"/>
        <dbReference type="ChEBI" id="CHEBI:456215"/>
        <dbReference type="EC" id="2.3.1.234"/>
    </reaction>
</comment>
<evidence type="ECO:0000259" key="9">
    <source>
        <dbReference type="Pfam" id="PF00814"/>
    </source>
</evidence>
<comment type="caution">
    <text evidence="10">The sequence shown here is derived from an EMBL/GenBank/DDBJ whole genome shotgun (WGS) entry which is preliminary data.</text>
</comment>
<dbReference type="NCBIfam" id="TIGR03725">
    <property type="entry name" value="T6A_YeaZ"/>
    <property type="match status" value="1"/>
</dbReference>
<dbReference type="EMBL" id="PEYM01000067">
    <property type="protein sequence ID" value="PIS29939.1"/>
    <property type="molecule type" value="Genomic_DNA"/>
</dbReference>
<dbReference type="InterPro" id="IPR017860">
    <property type="entry name" value="Peptidase_M22_CS"/>
</dbReference>
<evidence type="ECO:0000256" key="8">
    <source>
        <dbReference type="HAMAP-Rule" id="MF_01445"/>
    </source>
</evidence>
<dbReference type="NCBIfam" id="TIGR03723">
    <property type="entry name" value="T6A_TsaD_YgjD"/>
    <property type="match status" value="1"/>
</dbReference>
<dbReference type="Proteomes" id="UP000231343">
    <property type="component" value="Unassembled WGS sequence"/>
</dbReference>
<dbReference type="InterPro" id="IPR000905">
    <property type="entry name" value="Gcp-like_dom"/>
</dbReference>
<dbReference type="Gene3D" id="3.30.420.40">
    <property type="match status" value="2"/>
</dbReference>
<dbReference type="GO" id="GO:0002949">
    <property type="term" value="P:tRNA threonylcarbamoyladenosine modification"/>
    <property type="evidence" value="ECO:0007669"/>
    <property type="project" value="UniProtKB-UniRule"/>
</dbReference>
<evidence type="ECO:0000256" key="7">
    <source>
        <dbReference type="ARBA" id="ARBA00048117"/>
    </source>
</evidence>
<evidence type="ECO:0000256" key="6">
    <source>
        <dbReference type="ARBA" id="ARBA00023315"/>
    </source>
</evidence>
<reference evidence="10 11" key="1">
    <citation type="submission" date="2017-09" db="EMBL/GenBank/DDBJ databases">
        <title>Depth-based differentiation of microbial function through sediment-hosted aquifers and enrichment of novel symbionts in the deep terrestrial subsurface.</title>
        <authorList>
            <person name="Probst A.J."/>
            <person name="Ladd B."/>
            <person name="Jarett J.K."/>
            <person name="Geller-Mcgrath D.E."/>
            <person name="Sieber C.M."/>
            <person name="Emerson J.B."/>
            <person name="Anantharaman K."/>
            <person name="Thomas B.C."/>
            <person name="Malmstrom R."/>
            <person name="Stieglmeier M."/>
            <person name="Klingl A."/>
            <person name="Woyke T."/>
            <person name="Ryan C.M."/>
            <person name="Banfield J.F."/>
        </authorList>
    </citation>
    <scope>NUCLEOTIDE SEQUENCE [LARGE SCALE GENOMIC DNA]</scope>
    <source>
        <strain evidence="10">CG08_land_8_20_14_0_20_45_16</strain>
    </source>
</reference>
<evidence type="ECO:0000256" key="1">
    <source>
        <dbReference type="ARBA" id="ARBA00022490"/>
    </source>
</evidence>
<dbReference type="PROSITE" id="PS01016">
    <property type="entry name" value="GLYCOPROTEASE"/>
    <property type="match status" value="1"/>
</dbReference>
<feature type="binding site" evidence="8">
    <location>
        <position position="187"/>
    </location>
    <ligand>
        <name>substrate</name>
    </ligand>
</feature>
<keyword evidence="1 8" id="KW-0963">Cytoplasm</keyword>
<dbReference type="PRINTS" id="PR00789">
    <property type="entry name" value="OSIALOPTASE"/>
</dbReference>
<dbReference type="EC" id="2.3.1.234" evidence="8"/>
<dbReference type="CDD" id="cd24133">
    <property type="entry name" value="ASKHA_NBD_TsaD_bac"/>
    <property type="match status" value="1"/>
</dbReference>
<name>A0A2H0XY97_UNCSA</name>
<feature type="domain" description="Gcp-like" evidence="9">
    <location>
        <begin position="25"/>
        <end position="317"/>
    </location>
</feature>
<dbReference type="HAMAP" id="MF_01445">
    <property type="entry name" value="TsaD"/>
    <property type="match status" value="1"/>
</dbReference>
<evidence type="ECO:0000256" key="5">
    <source>
        <dbReference type="ARBA" id="ARBA00023004"/>
    </source>
</evidence>
<dbReference type="PANTHER" id="PTHR11735:SF6">
    <property type="entry name" value="TRNA N6-ADENOSINE THREONYLCARBAMOYLTRANSFERASE, MITOCHONDRIAL"/>
    <property type="match status" value="1"/>
</dbReference>
<sequence length="342" mass="37003">MAVLILSIETSCDETAAAVVKDGQEILSNIISSQVEFHKKYGGIVPEIASRKHIEMINPIIQEALDTAKVTFKDLDAVAVTHGPGLIGSLIVGLSAAKSIAYALNIPLIGVNHLEAHIYANFLISNFEYRISNIFPFLSLLVSGGHTMLVLVEGHRKYKVIGRTRDDAAGEAFDKVARFLNIGYPGGPIIDKMSKEGNPKAINFTRPMINDGFDFSFSGIKTAVVNHINKLSVVSCSPKGELLVNIVASFQQAIVDVLVTKTIRAAKQYNYKNIALAGGVSANSCLRANLEEKAKKEKLDVMIPPLVLCTDNAAMVGARAYYLLKEGKTSSFDLEAVANLRL</sequence>
<comment type="subcellular location">
    <subcellularLocation>
        <location evidence="8">Cytoplasm</location>
    </subcellularLocation>
</comment>
<dbReference type="GO" id="GO:0005506">
    <property type="term" value="F:iron ion binding"/>
    <property type="evidence" value="ECO:0007669"/>
    <property type="project" value="UniProtKB-UniRule"/>
</dbReference>
<feature type="binding site" evidence="8">
    <location>
        <position position="311"/>
    </location>
    <ligand>
        <name>Fe cation</name>
        <dbReference type="ChEBI" id="CHEBI:24875"/>
    </ligand>
</feature>
<feature type="binding site" evidence="8">
    <location>
        <position position="174"/>
    </location>
    <ligand>
        <name>substrate</name>
    </ligand>
</feature>
<dbReference type="InterPro" id="IPR017861">
    <property type="entry name" value="KAE1/TsaD"/>
</dbReference>
<keyword evidence="2 8" id="KW-0808">Transferase</keyword>
<evidence type="ECO:0000256" key="4">
    <source>
        <dbReference type="ARBA" id="ARBA00022723"/>
    </source>
</evidence>
<dbReference type="InterPro" id="IPR043129">
    <property type="entry name" value="ATPase_NBD"/>
</dbReference>
<feature type="binding site" evidence="8">
    <location>
        <position position="191"/>
    </location>
    <ligand>
        <name>substrate</name>
    </ligand>
</feature>
<proteinExistence type="inferred from homology"/>
<accession>A0A2H0XY97</accession>
<evidence type="ECO:0000256" key="3">
    <source>
        <dbReference type="ARBA" id="ARBA00022694"/>
    </source>
</evidence>
<keyword evidence="4 8" id="KW-0479">Metal-binding</keyword>
<dbReference type="InterPro" id="IPR022496">
    <property type="entry name" value="T6A_TsaB"/>
</dbReference>
<evidence type="ECO:0000256" key="2">
    <source>
        <dbReference type="ARBA" id="ARBA00022679"/>
    </source>
</evidence>
<keyword evidence="6 8" id="KW-0012">Acyltransferase</keyword>
<keyword evidence="3 8" id="KW-0819">tRNA processing</keyword>
<gene>
    <name evidence="8" type="primary">tsaD</name>
    <name evidence="10" type="ORF">COT42_03940</name>
</gene>
<protein>
    <recommendedName>
        <fullName evidence="8">tRNA N6-adenosine threonylcarbamoyltransferase</fullName>
        <ecNumber evidence="8">2.3.1.234</ecNumber>
    </recommendedName>
    <alternativeName>
        <fullName evidence="8">N6-L-threonylcarbamoyladenine synthase</fullName>
        <shortName evidence="8">t(6)A synthase</shortName>
    </alternativeName>
    <alternativeName>
        <fullName evidence="8">t(6)A37 threonylcarbamoyladenosine biosynthesis protein TsaD</fullName>
    </alternativeName>
    <alternativeName>
        <fullName evidence="8">tRNA threonylcarbamoyladenosine biosynthesis protein TsaD</fullName>
    </alternativeName>
</protein>
<dbReference type="FunFam" id="3.30.420.40:FF:000040">
    <property type="entry name" value="tRNA N6-adenosine threonylcarbamoyltransferase"/>
    <property type="match status" value="1"/>
</dbReference>
<feature type="binding site" evidence="8">
    <location>
        <position position="117"/>
    </location>
    <ligand>
        <name>Fe cation</name>
        <dbReference type="ChEBI" id="CHEBI:24875"/>
    </ligand>
</feature>
<dbReference type="GO" id="GO:0005737">
    <property type="term" value="C:cytoplasm"/>
    <property type="evidence" value="ECO:0007669"/>
    <property type="project" value="UniProtKB-SubCell"/>
</dbReference>
<comment type="similarity">
    <text evidence="8">Belongs to the KAE1 / TsaD family.</text>
</comment>
<comment type="cofactor">
    <cofactor evidence="8">
        <name>Fe(2+)</name>
        <dbReference type="ChEBI" id="CHEBI:29033"/>
    </cofactor>
    <text evidence="8">Binds 1 Fe(2+) ion per subunit.</text>
</comment>
<dbReference type="Pfam" id="PF00814">
    <property type="entry name" value="TsaD"/>
    <property type="match status" value="1"/>
</dbReference>
<comment type="function">
    <text evidence="8">Required for the formation of a threonylcarbamoyl group on adenosine at position 37 (t(6)A37) in tRNAs that read codons beginning with adenine. Is involved in the transfer of the threonylcarbamoyl moiety of threonylcarbamoyl-AMP (TC-AMP) to the N6 group of A37, together with TsaE and TsaB. TsaD likely plays a direct catalytic role in this reaction.</text>
</comment>
<evidence type="ECO:0000313" key="11">
    <source>
        <dbReference type="Proteomes" id="UP000231343"/>
    </source>
</evidence>
<dbReference type="PANTHER" id="PTHR11735">
    <property type="entry name" value="TRNA N6-ADENOSINE THREONYLCARBAMOYLTRANSFERASE"/>
    <property type="match status" value="1"/>
</dbReference>
<dbReference type="GO" id="GO:0061711">
    <property type="term" value="F:tRNA N(6)-L-threonylcarbamoyladenine synthase activity"/>
    <property type="evidence" value="ECO:0007669"/>
    <property type="project" value="UniProtKB-EC"/>
</dbReference>
<feature type="binding site" evidence="8">
    <location>
        <begin position="141"/>
        <end position="145"/>
    </location>
    <ligand>
        <name>substrate</name>
    </ligand>
</feature>
<keyword evidence="5 8" id="KW-0408">Iron</keyword>
<dbReference type="FunFam" id="3.30.420.40:FF:000012">
    <property type="entry name" value="tRNA N6-adenosine threonylcarbamoyltransferase"/>
    <property type="match status" value="1"/>
</dbReference>